<dbReference type="InterPro" id="IPR018060">
    <property type="entry name" value="HTH_AraC"/>
</dbReference>
<comment type="caution">
    <text evidence="5">The sequence shown here is derived from an EMBL/GenBank/DDBJ whole genome shotgun (WGS) entry which is preliminary data.</text>
</comment>
<dbReference type="PANTHER" id="PTHR47894:SF4">
    <property type="entry name" value="HTH-TYPE TRANSCRIPTIONAL REGULATOR GADX"/>
    <property type="match status" value="1"/>
</dbReference>
<accession>A0ABV4AZ83</accession>
<protein>
    <submittedName>
        <fullName evidence="5">AraC family transcriptional regulator ligand-binding domain-containing protein</fullName>
    </submittedName>
</protein>
<dbReference type="Pfam" id="PF12833">
    <property type="entry name" value="HTH_18"/>
    <property type="match status" value="1"/>
</dbReference>
<keyword evidence="3" id="KW-0804">Transcription</keyword>
<dbReference type="InterPro" id="IPR009057">
    <property type="entry name" value="Homeodomain-like_sf"/>
</dbReference>
<dbReference type="PANTHER" id="PTHR47894">
    <property type="entry name" value="HTH-TYPE TRANSCRIPTIONAL REGULATOR GADX"/>
    <property type="match status" value="1"/>
</dbReference>
<evidence type="ECO:0000256" key="1">
    <source>
        <dbReference type="ARBA" id="ARBA00023015"/>
    </source>
</evidence>
<evidence type="ECO:0000313" key="5">
    <source>
        <dbReference type="EMBL" id="MEY2250462.1"/>
    </source>
</evidence>
<proteinExistence type="predicted"/>
<feature type="domain" description="HTH araC/xylS-type" evidence="4">
    <location>
        <begin position="234"/>
        <end position="332"/>
    </location>
</feature>
<sequence>MARKLTFSLNMGWRTLLTDFGIRPEHVLCKAALPEDLFSHAERGLDTEAYFRFWRALEQEAGDPLFPLHLVDKVSAEVFDPPLFAALCSANLMQAAQRLARYKQLVAPMGLELQVNGAGALSVSPRWLSVQTEVPWSLQVAEVAFFLRLARMATRAPIKALRVELPQLPASSSARHYERFFGVAVQQGDAPCICFTAADALRPFLTLNEGMWRVFEPELRRRLSELDAAASTGERVRAVLLELLPSNTASIDTAAERLGMSKRTLQRRLEAEGENFRALVNSTRESLARHYLGSTTMSGSEIAFLLGFEDPNSFYRAFLEWTGQTPDAARSAMRLH</sequence>
<evidence type="ECO:0000259" key="4">
    <source>
        <dbReference type="PROSITE" id="PS01124"/>
    </source>
</evidence>
<dbReference type="InterPro" id="IPR032687">
    <property type="entry name" value="AraC-type_N"/>
</dbReference>
<evidence type="ECO:0000313" key="6">
    <source>
        <dbReference type="Proteomes" id="UP001562178"/>
    </source>
</evidence>
<keyword evidence="1" id="KW-0805">Transcription regulation</keyword>
<reference evidence="5 6" key="1">
    <citation type="journal article" date="2016" name="Int. J. Syst. Evol. Microbiol.">
        <title>Description of Comamonas sediminis sp. nov., isolated from lagoon sediments.</title>
        <authorList>
            <person name="Subhash Y."/>
            <person name="Bang J.J."/>
            <person name="You T.H."/>
            <person name="Lee S.S."/>
        </authorList>
    </citation>
    <scope>NUCLEOTIDE SEQUENCE [LARGE SCALE GENOMIC DNA]</scope>
    <source>
        <strain evidence="5 6">JCM 31169</strain>
    </source>
</reference>
<organism evidence="5 6">
    <name type="scientific">Comamonas sediminis</name>
    <dbReference type="NCBI Taxonomy" id="1783360"/>
    <lineage>
        <taxon>Bacteria</taxon>
        <taxon>Pseudomonadati</taxon>
        <taxon>Pseudomonadota</taxon>
        <taxon>Betaproteobacteria</taxon>
        <taxon>Burkholderiales</taxon>
        <taxon>Comamonadaceae</taxon>
        <taxon>Comamonas</taxon>
    </lineage>
</organism>
<dbReference type="PROSITE" id="PS01124">
    <property type="entry name" value="HTH_ARAC_FAMILY_2"/>
    <property type="match status" value="1"/>
</dbReference>
<dbReference type="SMART" id="SM00342">
    <property type="entry name" value="HTH_ARAC"/>
    <property type="match status" value="1"/>
</dbReference>
<dbReference type="SUPFAM" id="SSF46689">
    <property type="entry name" value="Homeodomain-like"/>
    <property type="match status" value="1"/>
</dbReference>
<dbReference type="EMBL" id="JBGBDC010000002">
    <property type="protein sequence ID" value="MEY2250462.1"/>
    <property type="molecule type" value="Genomic_DNA"/>
</dbReference>
<dbReference type="Proteomes" id="UP001562178">
    <property type="component" value="Unassembled WGS sequence"/>
</dbReference>
<evidence type="ECO:0000256" key="3">
    <source>
        <dbReference type="ARBA" id="ARBA00023163"/>
    </source>
</evidence>
<keyword evidence="6" id="KW-1185">Reference proteome</keyword>
<gene>
    <name evidence="5" type="ORF">AB7A72_05565</name>
</gene>
<dbReference type="RefSeq" id="WP_312528600.1">
    <property type="nucleotide sequence ID" value="NZ_JBGBDC010000002.1"/>
</dbReference>
<dbReference type="Pfam" id="PF12625">
    <property type="entry name" value="Arabinose_bd"/>
    <property type="match status" value="1"/>
</dbReference>
<dbReference type="Gene3D" id="1.10.10.60">
    <property type="entry name" value="Homeodomain-like"/>
    <property type="match status" value="1"/>
</dbReference>
<name>A0ABV4AZ83_9BURK</name>
<keyword evidence="2" id="KW-0238">DNA-binding</keyword>
<evidence type="ECO:0000256" key="2">
    <source>
        <dbReference type="ARBA" id="ARBA00023125"/>
    </source>
</evidence>